<organism evidence="8">
    <name type="scientific">Absidia glauca</name>
    <name type="common">Pin mould</name>
    <dbReference type="NCBI Taxonomy" id="4829"/>
    <lineage>
        <taxon>Eukaryota</taxon>
        <taxon>Fungi</taxon>
        <taxon>Fungi incertae sedis</taxon>
        <taxon>Mucoromycota</taxon>
        <taxon>Mucoromycotina</taxon>
        <taxon>Mucoromycetes</taxon>
        <taxon>Mucorales</taxon>
        <taxon>Cunninghamellaceae</taxon>
        <taxon>Absidia</taxon>
    </lineage>
</organism>
<keyword evidence="3" id="KW-0862">Zinc</keyword>
<dbReference type="EMBL" id="LT553414">
    <property type="protein sequence ID" value="SAM00724.1"/>
    <property type="molecule type" value="Genomic_DNA"/>
</dbReference>
<evidence type="ECO:0000313" key="8">
    <source>
        <dbReference type="EMBL" id="SAM00724.1"/>
    </source>
</evidence>
<evidence type="ECO:0000313" key="9">
    <source>
        <dbReference type="Proteomes" id="UP000078561"/>
    </source>
</evidence>
<evidence type="ECO:0000256" key="6">
    <source>
        <dbReference type="SAM" id="MobiDB-lite"/>
    </source>
</evidence>
<feature type="compositionally biased region" description="Low complexity" evidence="6">
    <location>
        <begin position="40"/>
        <end position="50"/>
    </location>
</feature>
<evidence type="ECO:0000256" key="2">
    <source>
        <dbReference type="ARBA" id="ARBA00022771"/>
    </source>
</evidence>
<dbReference type="FunCoup" id="A0A163JR18">
    <property type="interactions" value="3"/>
</dbReference>
<feature type="compositionally biased region" description="Polar residues" evidence="6">
    <location>
        <begin position="7"/>
        <end position="24"/>
    </location>
</feature>
<dbReference type="PROSITE" id="PS00028">
    <property type="entry name" value="ZINC_FINGER_C2H2_1"/>
    <property type="match status" value="1"/>
</dbReference>
<dbReference type="PANTHER" id="PTHR13267">
    <property type="entry name" value="ZINC FINGER PROTEIN 277"/>
    <property type="match status" value="1"/>
</dbReference>
<dbReference type="SMART" id="SM00355">
    <property type="entry name" value="ZnF_C2H2"/>
    <property type="match status" value="4"/>
</dbReference>
<dbReference type="SUPFAM" id="SSF57667">
    <property type="entry name" value="beta-beta-alpha zinc fingers"/>
    <property type="match status" value="3"/>
</dbReference>
<sequence>MSDNEWHTVSNHKPIATTNTNQKNAARRRQSKSMAFSHGKSLPKSSLSKSFQKNLSFKPSFDDKTMTTNPYHLPDDEDSDVDEDDDEDQVDPIDMPLPPYHITLVINCPFEDCSAVAPFLDTTALVQHLKTDHSLSFLNLHHMYMALDAYLARWATVLRNDKVDVHSVLENEVHVIDPARCATDKQIREEIQLEKLNEVLKIQQRERESDSKEPRKCLFCKIVCDSRTLLFKHMFSEHNFNIGLPDNLVNVNEFLDLLEAKLTKLQCLYCEKTFTSPAVLRKHMRKKKHFKIASKNRQYDRFYVINYLEPGKNWENFENDRYDSDDERKDESWADWEEDISEPTMCLFDDQVLASPKEALLHMKTKHAFDLSAIRKEKGYDFYKTVVLINYIRHQSSLAKCFSCGESVPDLSNLVRHMEIKGCIQAFVPEDADFWKDPRYMLPIYENDPLLTGFEDEDESDVENDLLLSDDEANKKYMSKVMNLSLEQSDI</sequence>
<evidence type="ECO:0000256" key="4">
    <source>
        <dbReference type="ARBA" id="ARBA00034119"/>
    </source>
</evidence>
<dbReference type="Proteomes" id="UP000078561">
    <property type="component" value="Unassembled WGS sequence"/>
</dbReference>
<dbReference type="PROSITE" id="PS50157">
    <property type="entry name" value="ZINC_FINGER_C2H2_2"/>
    <property type="match status" value="1"/>
</dbReference>
<dbReference type="InterPro" id="IPR041661">
    <property type="entry name" value="ZN622/Rei1/Reh1_Znf-C2H2"/>
</dbReference>
<dbReference type="Gene3D" id="3.30.160.60">
    <property type="entry name" value="Classic Zinc Finger"/>
    <property type="match status" value="1"/>
</dbReference>
<protein>
    <recommendedName>
        <fullName evidence="7">C2H2-type domain-containing protein</fullName>
    </recommendedName>
</protein>
<dbReference type="AlphaFoldDB" id="A0A163JR18"/>
<comment type="similarity">
    <text evidence="4">Belongs to the ZNF277 family.</text>
</comment>
<gene>
    <name evidence="8" type="primary">ABSGL_06447.1 scaffold 8356</name>
</gene>
<name>A0A163JR18_ABSGL</name>
<keyword evidence="1" id="KW-0479">Metal-binding</keyword>
<feature type="region of interest" description="Disordered" evidence="6">
    <location>
        <begin position="1"/>
        <end position="93"/>
    </location>
</feature>
<proteinExistence type="inferred from homology"/>
<dbReference type="PANTHER" id="PTHR13267:SF3">
    <property type="entry name" value="ZINC FINGER PROTEIN 277"/>
    <property type="match status" value="1"/>
</dbReference>
<dbReference type="OrthoDB" id="7848332at2759"/>
<evidence type="ECO:0000256" key="3">
    <source>
        <dbReference type="ARBA" id="ARBA00022833"/>
    </source>
</evidence>
<evidence type="ECO:0000256" key="5">
    <source>
        <dbReference type="PROSITE-ProRule" id="PRU00042"/>
    </source>
</evidence>
<dbReference type="Pfam" id="PF12756">
    <property type="entry name" value="zf-C2H2_2"/>
    <property type="match status" value="2"/>
</dbReference>
<keyword evidence="2 5" id="KW-0863">Zinc-finger</keyword>
<reference evidence="8" key="1">
    <citation type="submission" date="2016-04" db="EMBL/GenBank/DDBJ databases">
        <authorList>
            <person name="Evans L.H."/>
            <person name="Alamgir A."/>
            <person name="Owens N."/>
            <person name="Weber N.D."/>
            <person name="Virtaneva K."/>
            <person name="Barbian K."/>
            <person name="Babar A."/>
            <person name="Rosenke K."/>
        </authorList>
    </citation>
    <scope>NUCLEOTIDE SEQUENCE [LARGE SCALE GENOMIC DNA]</scope>
    <source>
        <strain evidence="8">CBS 101.48</strain>
    </source>
</reference>
<evidence type="ECO:0000259" key="7">
    <source>
        <dbReference type="PROSITE" id="PS50157"/>
    </source>
</evidence>
<dbReference type="OMA" id="WDKPEFF"/>
<dbReference type="STRING" id="4829.A0A163JR18"/>
<keyword evidence="9" id="KW-1185">Reference proteome</keyword>
<dbReference type="InterPro" id="IPR040048">
    <property type="entry name" value="ZNF277"/>
</dbReference>
<dbReference type="InParanoid" id="A0A163JR18"/>
<dbReference type="InterPro" id="IPR013087">
    <property type="entry name" value="Znf_C2H2_type"/>
</dbReference>
<accession>A0A163JR18</accession>
<dbReference type="GO" id="GO:0008270">
    <property type="term" value="F:zinc ion binding"/>
    <property type="evidence" value="ECO:0007669"/>
    <property type="project" value="UniProtKB-KW"/>
</dbReference>
<feature type="domain" description="C2H2-type" evidence="7">
    <location>
        <begin position="265"/>
        <end position="289"/>
    </location>
</feature>
<feature type="compositionally biased region" description="Acidic residues" evidence="6">
    <location>
        <begin position="75"/>
        <end position="91"/>
    </location>
</feature>
<dbReference type="InterPro" id="IPR036236">
    <property type="entry name" value="Znf_C2H2_sf"/>
</dbReference>
<evidence type="ECO:0000256" key="1">
    <source>
        <dbReference type="ARBA" id="ARBA00022723"/>
    </source>
</evidence>